<dbReference type="PANTHER" id="PTHR37299:SF4">
    <property type="entry name" value="TRANSCRIPTIONAL REGULATOR"/>
    <property type="match status" value="1"/>
</dbReference>
<dbReference type="GO" id="GO:0003677">
    <property type="term" value="F:DNA binding"/>
    <property type="evidence" value="ECO:0007669"/>
    <property type="project" value="UniProtKB-KW"/>
</dbReference>
<dbReference type="InterPro" id="IPR046947">
    <property type="entry name" value="LytR-like"/>
</dbReference>
<gene>
    <name evidence="2" type="ORF">K040078D81_21710</name>
</gene>
<evidence type="ECO:0000259" key="1">
    <source>
        <dbReference type="PROSITE" id="PS50930"/>
    </source>
</evidence>
<proteinExistence type="predicted"/>
<dbReference type="Pfam" id="PF04397">
    <property type="entry name" value="LytTR"/>
    <property type="match status" value="1"/>
</dbReference>
<dbReference type="InterPro" id="IPR007492">
    <property type="entry name" value="LytTR_DNA-bd_dom"/>
</dbReference>
<protein>
    <submittedName>
        <fullName evidence="2">LytTR family DNA-binding domain-containing protein</fullName>
    </submittedName>
</protein>
<keyword evidence="2" id="KW-0238">DNA-binding</keyword>
<accession>A0ABQ0B9B6</accession>
<comment type="caution">
    <text evidence="2">The sequence shown here is derived from an EMBL/GenBank/DDBJ whole genome shotgun (WGS) entry which is preliminary data.</text>
</comment>
<dbReference type="EMBL" id="BAABYW010000001">
    <property type="protein sequence ID" value="GAA6408054.1"/>
    <property type="molecule type" value="Genomic_DNA"/>
</dbReference>
<evidence type="ECO:0000313" key="3">
    <source>
        <dbReference type="Proteomes" id="UP001600943"/>
    </source>
</evidence>
<dbReference type="PROSITE" id="PS50930">
    <property type="entry name" value="HTH_LYTTR"/>
    <property type="match status" value="1"/>
</dbReference>
<dbReference type="Gene3D" id="2.40.50.1020">
    <property type="entry name" value="LytTr DNA-binding domain"/>
    <property type="match status" value="1"/>
</dbReference>
<feature type="domain" description="HTH LytTR-type" evidence="1">
    <location>
        <begin position="51"/>
        <end position="145"/>
    </location>
</feature>
<reference evidence="2 3" key="1">
    <citation type="submission" date="2024-04" db="EMBL/GenBank/DDBJ databases">
        <title>Defined microbial consortia suppress multidrug-resistant proinflammatory Enterobacteriaceae via ecological control.</title>
        <authorList>
            <person name="Furuichi M."/>
            <person name="Kawaguchi T."/>
            <person name="Pust M."/>
            <person name="Yasuma K."/>
            <person name="Plichta D."/>
            <person name="Hasegawa N."/>
            <person name="Ohya T."/>
            <person name="Bhattarai S."/>
            <person name="Sasajima S."/>
            <person name="Aoto Y."/>
            <person name="Tuganbaev T."/>
            <person name="Yaginuma M."/>
            <person name="Ueda M."/>
            <person name="Okahashi N."/>
            <person name="Amafuji K."/>
            <person name="Kiridooshi Y."/>
            <person name="Sugita K."/>
            <person name="Strazar M."/>
            <person name="Skelly A."/>
            <person name="Suda W."/>
            <person name="Hattori M."/>
            <person name="Nakamoto N."/>
            <person name="Caballero S."/>
            <person name="Norman J."/>
            <person name="Olle B."/>
            <person name="Tanoue T."/>
            <person name="Arita M."/>
            <person name="Bucci V."/>
            <person name="Atarashi K."/>
            <person name="Xavier R."/>
            <person name="Honda K."/>
        </authorList>
    </citation>
    <scope>NUCLEOTIDE SEQUENCE [LARGE SCALE GENOMIC DNA]</scope>
    <source>
        <strain evidence="3">k04-0078-D8-1</strain>
    </source>
</reference>
<dbReference type="SMART" id="SM00850">
    <property type="entry name" value="LytTR"/>
    <property type="match status" value="1"/>
</dbReference>
<dbReference type="PANTHER" id="PTHR37299">
    <property type="entry name" value="TRANSCRIPTIONAL REGULATOR-RELATED"/>
    <property type="match status" value="1"/>
</dbReference>
<keyword evidence="3" id="KW-1185">Reference proteome</keyword>
<organism evidence="2 3">
    <name type="scientific">Blautia hominis</name>
    <dbReference type="NCBI Taxonomy" id="2025493"/>
    <lineage>
        <taxon>Bacteria</taxon>
        <taxon>Bacillati</taxon>
        <taxon>Bacillota</taxon>
        <taxon>Clostridia</taxon>
        <taxon>Lachnospirales</taxon>
        <taxon>Lachnospiraceae</taxon>
        <taxon>Blautia</taxon>
    </lineage>
</organism>
<name>A0ABQ0B9B6_9FIRM</name>
<sequence length="149" mass="17367">MLLKLEEVTAQKEIEVSIKFPEMNREVMRLIALVRSADTQIRCVAEGKEMLLNASDIYYVESVDKRTFIYCENKVYRTDLRLYQLLETLSSVGFVQISKSCILNIHVLDFVRPLLNSRMEATLKNGERLNVSRKYLVNIKCKLQEGMDR</sequence>
<evidence type="ECO:0000313" key="2">
    <source>
        <dbReference type="EMBL" id="GAA6408054.1"/>
    </source>
</evidence>
<dbReference type="RefSeq" id="WP_289070618.1">
    <property type="nucleotide sequence ID" value="NZ_BAABYW010000001.1"/>
</dbReference>
<dbReference type="Proteomes" id="UP001600943">
    <property type="component" value="Unassembled WGS sequence"/>
</dbReference>